<keyword evidence="3" id="KW-0503">Monooxygenase</keyword>
<gene>
    <name evidence="3" type="ORF">SAMN05414137_13646</name>
</gene>
<sequence length="291" mass="31221">MRMRTGVVLPLYDDPWTDPVGRILQLADLGVPGIWVRDIPLLHNDGTDRGAGFDPVALLANVLGQGVPFEEIGTAVLCLSYRQPLTLAQAVSSLQTLSGNRLVLGVGAGVRARVNEVYGLDADARRQHFIESVRVLDDLLRRGGAALPDTVRFDAGPQASAPPLLLASNDPVALAALTPLADGWMTNYVTPDRVRTELHRMCPDARSLPSTMQLTLAVDTADRGAEPTEHAHGRLTLLRVGADRLPALLDRYADAGLDRLLVHLPLDDGDHRQLRSLAGALRHAGLAAAHA</sequence>
<reference evidence="4" key="1">
    <citation type="submission" date="2016-10" db="EMBL/GenBank/DDBJ databases">
        <authorList>
            <person name="Varghese N."/>
        </authorList>
    </citation>
    <scope>NUCLEOTIDE SEQUENCE [LARGE SCALE GENOMIC DNA]</scope>
    <source>
        <strain evidence="4">DSM 45096 / BCRC 16803 / CGMCC 4.1857 / CIP 109030 / JCM 12277 / KCTC 19219 / NBRC 100920 / 33214</strain>
    </source>
</reference>
<dbReference type="Pfam" id="PF00296">
    <property type="entry name" value="Bac_luciferase"/>
    <property type="match status" value="1"/>
</dbReference>
<protein>
    <submittedName>
        <fullName evidence="3">Flavin-dependent oxidoreductase, luciferase family (Includes alkanesulfonate monooxygenase SsuD and methylene tetrahydromethanopterin reductase)</fullName>
    </submittedName>
</protein>
<dbReference type="CDD" id="cd01097">
    <property type="entry name" value="Tetrahydromethanopterin_reductase"/>
    <property type="match status" value="1"/>
</dbReference>
<dbReference type="OrthoDB" id="3206024at2"/>
<dbReference type="AlphaFoldDB" id="A0A1H7ZR06"/>
<dbReference type="Proteomes" id="UP000183015">
    <property type="component" value="Unassembled WGS sequence"/>
</dbReference>
<keyword evidence="4" id="KW-1185">Reference proteome</keyword>
<dbReference type="InterPro" id="IPR036661">
    <property type="entry name" value="Luciferase-like_sf"/>
</dbReference>
<name>A0A1H7ZR06_STRJI</name>
<accession>A0A1H7ZR06</accession>
<dbReference type="SUPFAM" id="SSF51679">
    <property type="entry name" value="Bacterial luciferase-like"/>
    <property type="match status" value="1"/>
</dbReference>
<dbReference type="Gene3D" id="3.20.20.30">
    <property type="entry name" value="Luciferase-like domain"/>
    <property type="match status" value="1"/>
</dbReference>
<dbReference type="STRING" id="235985.SAMN05414137_13646"/>
<dbReference type="InterPro" id="IPR050564">
    <property type="entry name" value="F420-G6PD/mer"/>
</dbReference>
<dbReference type="EMBL" id="FOAZ01000036">
    <property type="protein sequence ID" value="SEM59807.1"/>
    <property type="molecule type" value="Genomic_DNA"/>
</dbReference>
<keyword evidence="1" id="KW-0560">Oxidoreductase</keyword>
<dbReference type="eggNOG" id="COG2141">
    <property type="taxonomic scope" value="Bacteria"/>
</dbReference>
<evidence type="ECO:0000259" key="2">
    <source>
        <dbReference type="Pfam" id="PF00296"/>
    </source>
</evidence>
<dbReference type="PANTHER" id="PTHR43244">
    <property type="match status" value="1"/>
</dbReference>
<proteinExistence type="predicted"/>
<dbReference type="GO" id="GO:0004497">
    <property type="term" value="F:monooxygenase activity"/>
    <property type="evidence" value="ECO:0007669"/>
    <property type="project" value="UniProtKB-KW"/>
</dbReference>
<organism evidence="3 4">
    <name type="scientific">Streptacidiphilus jiangxiensis</name>
    <dbReference type="NCBI Taxonomy" id="235985"/>
    <lineage>
        <taxon>Bacteria</taxon>
        <taxon>Bacillati</taxon>
        <taxon>Actinomycetota</taxon>
        <taxon>Actinomycetes</taxon>
        <taxon>Kitasatosporales</taxon>
        <taxon>Streptomycetaceae</taxon>
        <taxon>Streptacidiphilus</taxon>
    </lineage>
</organism>
<dbReference type="PANTHER" id="PTHR43244:SF1">
    <property type="entry name" value="5,10-METHYLENETETRAHYDROMETHANOPTERIN REDUCTASE"/>
    <property type="match status" value="1"/>
</dbReference>
<evidence type="ECO:0000313" key="3">
    <source>
        <dbReference type="EMBL" id="SEM59807.1"/>
    </source>
</evidence>
<evidence type="ECO:0000256" key="1">
    <source>
        <dbReference type="ARBA" id="ARBA00023002"/>
    </source>
</evidence>
<feature type="domain" description="Luciferase-like" evidence="2">
    <location>
        <begin position="53"/>
        <end position="201"/>
    </location>
</feature>
<dbReference type="InterPro" id="IPR011251">
    <property type="entry name" value="Luciferase-like_dom"/>
</dbReference>
<dbReference type="GO" id="GO:0016705">
    <property type="term" value="F:oxidoreductase activity, acting on paired donors, with incorporation or reduction of molecular oxygen"/>
    <property type="evidence" value="ECO:0007669"/>
    <property type="project" value="InterPro"/>
</dbReference>
<evidence type="ECO:0000313" key="4">
    <source>
        <dbReference type="Proteomes" id="UP000183015"/>
    </source>
</evidence>